<accession>A0ABN1KA77</accession>
<proteinExistence type="predicted"/>
<reference evidence="2 3" key="1">
    <citation type="journal article" date="2019" name="Int. J. Syst. Evol. Microbiol.">
        <title>The Global Catalogue of Microorganisms (GCM) 10K type strain sequencing project: providing services to taxonomists for standard genome sequencing and annotation.</title>
        <authorList>
            <consortium name="The Broad Institute Genomics Platform"/>
            <consortium name="The Broad Institute Genome Sequencing Center for Infectious Disease"/>
            <person name="Wu L."/>
            <person name="Ma J."/>
        </authorList>
    </citation>
    <scope>NUCLEOTIDE SEQUENCE [LARGE SCALE GENOMIC DNA]</scope>
    <source>
        <strain evidence="2 3">JCM 15503</strain>
    </source>
</reference>
<dbReference type="Gene3D" id="2.130.10.10">
    <property type="entry name" value="YVTN repeat-like/Quinoprotein amine dehydrogenase"/>
    <property type="match status" value="2"/>
</dbReference>
<dbReference type="InterPro" id="IPR011045">
    <property type="entry name" value="N2O_reductase_N"/>
</dbReference>
<feature type="chain" id="PRO_5046178878" description="3-carboxymuconate cyclase" evidence="1">
    <location>
        <begin position="39"/>
        <end position="388"/>
    </location>
</feature>
<evidence type="ECO:0000313" key="3">
    <source>
        <dbReference type="Proteomes" id="UP001500279"/>
    </source>
</evidence>
<dbReference type="PANTHER" id="PTHR47197">
    <property type="entry name" value="PROTEIN NIRF"/>
    <property type="match status" value="1"/>
</dbReference>
<dbReference type="SUPFAM" id="SSF50974">
    <property type="entry name" value="Nitrous oxide reductase, N-terminal domain"/>
    <property type="match status" value="1"/>
</dbReference>
<gene>
    <name evidence="2" type="ORF">GCM10009107_41820</name>
</gene>
<keyword evidence="1" id="KW-0732">Signal</keyword>
<dbReference type="Proteomes" id="UP001500279">
    <property type="component" value="Unassembled WGS sequence"/>
</dbReference>
<feature type="signal peptide" evidence="1">
    <location>
        <begin position="1"/>
        <end position="38"/>
    </location>
</feature>
<dbReference type="InterPro" id="IPR019405">
    <property type="entry name" value="Lactonase_7-beta_prop"/>
</dbReference>
<evidence type="ECO:0000313" key="2">
    <source>
        <dbReference type="EMBL" id="GAA0759911.1"/>
    </source>
</evidence>
<protein>
    <recommendedName>
        <fullName evidence="4">3-carboxymuconate cyclase</fullName>
    </recommendedName>
</protein>
<dbReference type="InterPro" id="IPR015943">
    <property type="entry name" value="WD40/YVTN_repeat-like_dom_sf"/>
</dbReference>
<evidence type="ECO:0000256" key="1">
    <source>
        <dbReference type="SAM" id="SignalP"/>
    </source>
</evidence>
<sequence>MFNRIPRFLLEINMTVSRRTLSAIGLAISAFASTGAMADTVSVPGLHSHKVFTSSNAAEGNELMVLAPSATGELGVVAHTSTGGLGLGKGLGSQGAVTLSGDGQYALVVNAGNNTVSVFTLGDDMLTLSATVDSAGLTPISVTEHEGQVYVLNSGGAGNVAGFMLADGQLTPVAGAVAPLSVASGAAPAQVSFTADGKALVVTEKGTNKLSSYHVHGDSSLKGPIVTNSPGQTPFGFAVSPSNVMVVSEAVGGAAGASTVSSYRFKDGSPAVPRVMSAAVPDTQSAACWVAITPSGKWAYVANTGSSSVSSYRIDQKGRITLSAAVAGNTGSGTAPADLTVAADGQHLYVRNGGVPGIANFVIGKGGVLSAGTSFTGLSAIATGLAAN</sequence>
<comment type="caution">
    <text evidence="2">The sequence shown here is derived from an EMBL/GenBank/DDBJ whole genome shotgun (WGS) entry which is preliminary data.</text>
</comment>
<keyword evidence="3" id="KW-1185">Reference proteome</keyword>
<dbReference type="PANTHER" id="PTHR47197:SF3">
    <property type="entry name" value="DIHYDRO-HEME D1 DEHYDROGENASE"/>
    <property type="match status" value="1"/>
</dbReference>
<evidence type="ECO:0008006" key="4">
    <source>
        <dbReference type="Google" id="ProtNLM"/>
    </source>
</evidence>
<dbReference type="EMBL" id="BAAAEW010000026">
    <property type="protein sequence ID" value="GAA0759911.1"/>
    <property type="molecule type" value="Genomic_DNA"/>
</dbReference>
<dbReference type="InterPro" id="IPR051200">
    <property type="entry name" value="Host-pathogen_enzymatic-act"/>
</dbReference>
<organism evidence="2 3">
    <name type="scientific">Ideonella azotifigens</name>
    <dbReference type="NCBI Taxonomy" id="513160"/>
    <lineage>
        <taxon>Bacteria</taxon>
        <taxon>Pseudomonadati</taxon>
        <taxon>Pseudomonadota</taxon>
        <taxon>Betaproteobacteria</taxon>
        <taxon>Burkholderiales</taxon>
        <taxon>Sphaerotilaceae</taxon>
        <taxon>Ideonella</taxon>
    </lineage>
</organism>
<dbReference type="Pfam" id="PF10282">
    <property type="entry name" value="Lactonase"/>
    <property type="match status" value="1"/>
</dbReference>
<name>A0ABN1KA77_9BURK</name>